<dbReference type="InterPro" id="IPR050821">
    <property type="entry name" value="Cytosolic_carboxypeptidase"/>
</dbReference>
<feature type="compositionally biased region" description="Basic and acidic residues" evidence="4">
    <location>
        <begin position="891"/>
        <end position="908"/>
    </location>
</feature>
<dbReference type="InterPro" id="IPR040626">
    <property type="entry name" value="Pepdidase_M14_N"/>
</dbReference>
<dbReference type="InterPro" id="IPR000834">
    <property type="entry name" value="Peptidase_M14"/>
</dbReference>
<feature type="compositionally biased region" description="Polar residues" evidence="4">
    <location>
        <begin position="157"/>
        <end position="166"/>
    </location>
</feature>
<feature type="region of interest" description="Disordered" evidence="4">
    <location>
        <begin position="200"/>
        <end position="220"/>
    </location>
</feature>
<dbReference type="RefSeq" id="XP_031548834.1">
    <property type="nucleotide sequence ID" value="XM_031692974.1"/>
</dbReference>
<protein>
    <submittedName>
        <fullName evidence="7">Cytosolic carboxypeptidase 2-like isoform X1</fullName>
    </submittedName>
</protein>
<comment type="cofactor">
    <cofactor evidence="1">
        <name>Zn(2+)</name>
        <dbReference type="ChEBI" id="CHEBI:29105"/>
    </cofactor>
</comment>
<gene>
    <name evidence="7" type="primary">LOC116286456</name>
</gene>
<feature type="compositionally biased region" description="Acidic residues" evidence="4">
    <location>
        <begin position="842"/>
        <end position="857"/>
    </location>
</feature>
<feature type="compositionally biased region" description="Basic and acidic residues" evidence="4">
    <location>
        <begin position="858"/>
        <end position="868"/>
    </location>
</feature>
<dbReference type="Pfam" id="PF18027">
    <property type="entry name" value="Pepdidase_M14_N"/>
    <property type="match status" value="1"/>
</dbReference>
<sequence>MSSESKRTVEELIFFDKIKKASEYVSEVSERLLAEERVAWNTSKTPLQLREEITKMSEKKAKELFTTEDERQAWIESIRKSVELNLQSQVREFLGTPPNIKKKRLREQKLEEEQRIQSNSQNKTTNTNNRSRSSTIDDNEESFNTKRNPISKKYGLQSYSRIQNGRRTNDEEDLDFDPLSNEFNKHFSPYTRAALESIGNKTSEQSVKPKPYKQAPGSIWVDSQGKSHEIAGPYWPKDHLPLYSNQKHIEKAPDFTEPLNSAAAKNIIREEDNSLFPKPWRGTMTVYERSNTKLCPTAPTGCFPSLKFESRFECGNLQQAKRIGRCEYDLILTTDLYTKRHTQWYYFRVENMVPGVSYKFNIVNLLKRDSLYNYGMKPLLYSQKLAGDNNVGWKRTGHGITYSRNTSHKDPLLAKELAYYILSFKVEFPRAGDVCYLAHCYPYSYSDLEFYLRTLVDSPATSQHVRKEVLCKTLAGNNCYVLTITSSQVPDHKKSGVVISARVHPGETNASWMMKGVLDYLTSSDKIAENLRRRFVFKIVPMLNPDGVIVGNYRTNLAAKDLNRTYKEPDKDNFPTVWHTKKMLESFREIHEVSIYCDLHGHSRKPNVFMYGCTEDPKVGSVTNFLEERLFPWMMSQRAPDKFSFQGCKFIVRKCKESTARVVMWRQLGIANSFTMEATFCGANFGDMERGRHFNTRDFQDMGRHFCEVLMEYSEAKSANRNEMTQSFVELACKMTRDILRHSMGNFKRITDNDSNAKTSATTEPNEKEQPINAGQSTQRGIRLAPRLKDVNYIDVDVKQARTIGNPSSRNHDYEVSVKSIHVDSFNDCIKILEGLDLNECYDESDSSDSDSEPGEDESFKKDSNSEIKRKKKKKKKRKENWWESLSKSVPENKEKASEEEQVKTDNTKKVRTSFGKFINPYTNRFNNGIPTYSEERILERAKKKELEKEAAAEEKEKNESQYPLDVSPNESNEAMIAFTNTTELNFVTAQRRLTYYMMNRAQHSNKQNECVRSISHPNLTIMPSKPDIPKVDSFKMDYLDGGGYGFAIRFPAKKNQESEKTTERSDSKSQRQVSLQSFEEARSSADEIEMPSFVEVHARSMSPFRDVRRRKQQPKHEEIPARSKDSSTTRDLETMLRLVNNTQNCKASYVECDYQDELLTEFNRLNMRTRRHDFHRTRNQFSHRKGPSVNNRSTVELRTPVFSSFNDNYSDASSRSNDKKDHAILPEYEPYSSAIPSYSSVGFSSPKNTRKTYR</sequence>
<feature type="region of interest" description="Disordered" evidence="4">
    <location>
        <begin position="95"/>
        <end position="175"/>
    </location>
</feature>
<evidence type="ECO:0000256" key="4">
    <source>
        <dbReference type="SAM" id="MobiDB-lite"/>
    </source>
</evidence>
<feature type="region of interest" description="Disordered" evidence="4">
    <location>
        <begin position="842"/>
        <end position="874"/>
    </location>
</feature>
<proteinExistence type="inferred from homology"/>
<dbReference type="InParanoid" id="A0A6P8GX43"/>
<dbReference type="GO" id="GO:0004181">
    <property type="term" value="F:metallocarboxypeptidase activity"/>
    <property type="evidence" value="ECO:0007669"/>
    <property type="project" value="InterPro"/>
</dbReference>
<feature type="region of interest" description="Disordered" evidence="4">
    <location>
        <begin position="949"/>
        <end position="968"/>
    </location>
</feature>
<feature type="compositionally biased region" description="Polar residues" evidence="4">
    <location>
        <begin position="753"/>
        <end position="764"/>
    </location>
</feature>
<evidence type="ECO:0000259" key="5">
    <source>
        <dbReference type="PROSITE" id="PS52035"/>
    </source>
</evidence>
<dbReference type="PANTHER" id="PTHR12756:SF4">
    <property type="entry name" value="PEPTIDASE M14 CARBOXYPEPTIDASE A DOMAIN-CONTAINING PROTEIN"/>
    <property type="match status" value="1"/>
</dbReference>
<feature type="compositionally biased region" description="Basic and acidic residues" evidence="4">
    <location>
        <begin position="949"/>
        <end position="960"/>
    </location>
</feature>
<accession>A0A6P8GX43</accession>
<dbReference type="Pfam" id="PF00246">
    <property type="entry name" value="Peptidase_M14"/>
    <property type="match status" value="1"/>
</dbReference>
<feature type="domain" description="Peptidase M14" evidence="5">
    <location>
        <begin position="441"/>
        <end position="714"/>
    </location>
</feature>
<keyword evidence="6" id="KW-1185">Reference proteome</keyword>
<dbReference type="AlphaFoldDB" id="A0A6P8GX43"/>
<dbReference type="KEGG" id="aten:116286456"/>
<feature type="active site" description="Proton donor/acceptor" evidence="3">
    <location>
        <position position="677"/>
    </location>
</feature>
<feature type="compositionally biased region" description="Basic and acidic residues" evidence="4">
    <location>
        <begin position="1055"/>
        <end position="1070"/>
    </location>
</feature>
<reference evidence="7" key="1">
    <citation type="submission" date="2025-08" db="UniProtKB">
        <authorList>
            <consortium name="RefSeq"/>
        </authorList>
    </citation>
    <scope>IDENTIFICATION</scope>
</reference>
<dbReference type="SUPFAM" id="SSF53187">
    <property type="entry name" value="Zn-dependent exopeptidases"/>
    <property type="match status" value="1"/>
</dbReference>
<dbReference type="Gene3D" id="2.60.40.3120">
    <property type="match status" value="1"/>
</dbReference>
<feature type="compositionally biased region" description="Low complexity" evidence="4">
    <location>
        <begin position="116"/>
        <end position="134"/>
    </location>
</feature>
<organism evidence="6 7">
    <name type="scientific">Actinia tenebrosa</name>
    <name type="common">Australian red waratah sea anemone</name>
    <dbReference type="NCBI Taxonomy" id="6105"/>
    <lineage>
        <taxon>Eukaryota</taxon>
        <taxon>Metazoa</taxon>
        <taxon>Cnidaria</taxon>
        <taxon>Anthozoa</taxon>
        <taxon>Hexacorallia</taxon>
        <taxon>Actiniaria</taxon>
        <taxon>Actiniidae</taxon>
        <taxon>Actinia</taxon>
    </lineage>
</organism>
<dbReference type="GeneID" id="116286456"/>
<feature type="region of interest" description="Disordered" evidence="4">
    <location>
        <begin position="750"/>
        <end position="784"/>
    </location>
</feature>
<evidence type="ECO:0000256" key="1">
    <source>
        <dbReference type="ARBA" id="ARBA00001947"/>
    </source>
</evidence>
<evidence type="ECO:0000313" key="6">
    <source>
        <dbReference type="Proteomes" id="UP000515163"/>
    </source>
</evidence>
<feature type="region of interest" description="Disordered" evidence="4">
    <location>
        <begin position="1234"/>
        <end position="1255"/>
    </location>
</feature>
<dbReference type="OrthoDB" id="10253041at2759"/>
<feature type="region of interest" description="Disordered" evidence="4">
    <location>
        <begin position="1105"/>
        <end position="1130"/>
    </location>
</feature>
<evidence type="ECO:0000313" key="7">
    <source>
        <dbReference type="RefSeq" id="XP_031548834.1"/>
    </source>
</evidence>
<dbReference type="GO" id="GO:0006508">
    <property type="term" value="P:proteolysis"/>
    <property type="evidence" value="ECO:0007669"/>
    <property type="project" value="InterPro"/>
</dbReference>
<dbReference type="PROSITE" id="PS52035">
    <property type="entry name" value="PEPTIDASE_M14"/>
    <property type="match status" value="1"/>
</dbReference>
<feature type="region of interest" description="Disordered" evidence="4">
    <location>
        <begin position="1051"/>
        <end position="1087"/>
    </location>
</feature>
<feature type="region of interest" description="Disordered" evidence="4">
    <location>
        <begin position="886"/>
        <end position="908"/>
    </location>
</feature>
<feature type="compositionally biased region" description="Polar residues" evidence="4">
    <location>
        <begin position="1235"/>
        <end position="1248"/>
    </location>
</feature>
<feature type="compositionally biased region" description="Basic and acidic residues" evidence="4">
    <location>
        <begin position="1115"/>
        <end position="1130"/>
    </location>
</feature>
<dbReference type="CDD" id="cd06907">
    <property type="entry name" value="M14_AGBL2-3_like"/>
    <property type="match status" value="1"/>
</dbReference>
<name>A0A6P8GX43_ACTTE</name>
<comment type="similarity">
    <text evidence="2 3">Belongs to the peptidase M14 family.</text>
</comment>
<dbReference type="PANTHER" id="PTHR12756">
    <property type="entry name" value="CYTOSOLIC CARBOXYPEPTIDASE"/>
    <property type="match status" value="1"/>
</dbReference>
<evidence type="ECO:0000256" key="2">
    <source>
        <dbReference type="ARBA" id="ARBA00005988"/>
    </source>
</evidence>
<dbReference type="Gene3D" id="3.40.630.10">
    <property type="entry name" value="Zn peptidases"/>
    <property type="match status" value="1"/>
</dbReference>
<dbReference type="Proteomes" id="UP000515163">
    <property type="component" value="Unplaced"/>
</dbReference>
<dbReference type="GO" id="GO:0008270">
    <property type="term" value="F:zinc ion binding"/>
    <property type="evidence" value="ECO:0007669"/>
    <property type="project" value="InterPro"/>
</dbReference>
<evidence type="ECO:0000256" key="3">
    <source>
        <dbReference type="PROSITE-ProRule" id="PRU01379"/>
    </source>
</evidence>